<evidence type="ECO:0000259" key="5">
    <source>
        <dbReference type="Pfam" id="PF00248"/>
    </source>
</evidence>
<keyword evidence="8" id="KW-1185">Reference proteome</keyword>
<dbReference type="OrthoDB" id="416253at2759"/>
<comment type="caution">
    <text evidence="6">The sequence shown here is derived from an EMBL/GenBank/DDBJ whole genome shotgun (WGS) entry which is preliminary data.</text>
</comment>
<evidence type="ECO:0000313" key="7">
    <source>
        <dbReference type="EMBL" id="CAF4357730.1"/>
    </source>
</evidence>
<evidence type="ECO:0000313" key="6">
    <source>
        <dbReference type="EMBL" id="CAF1495234.1"/>
    </source>
</evidence>
<feature type="domain" description="NADP-dependent oxidoreductase" evidence="5">
    <location>
        <begin position="24"/>
        <end position="286"/>
    </location>
</feature>
<dbReference type="Gene3D" id="3.20.20.100">
    <property type="entry name" value="NADP-dependent oxidoreductase domain"/>
    <property type="match status" value="1"/>
</dbReference>
<dbReference type="InterPro" id="IPR036812">
    <property type="entry name" value="NAD(P)_OxRdtase_dom_sf"/>
</dbReference>
<dbReference type="PANTHER" id="PTHR11732">
    <property type="entry name" value="ALDO/KETO REDUCTASE"/>
    <property type="match status" value="1"/>
</dbReference>
<dbReference type="CDD" id="cd19120">
    <property type="entry name" value="AKR_AKR3C2-3"/>
    <property type="match status" value="1"/>
</dbReference>
<evidence type="ECO:0000256" key="2">
    <source>
        <dbReference type="PIRSR" id="PIRSR000097-1"/>
    </source>
</evidence>
<feature type="active site" description="Proton donor" evidence="2">
    <location>
        <position position="62"/>
    </location>
</feature>
<dbReference type="Proteomes" id="UP000663829">
    <property type="component" value="Unassembled WGS sequence"/>
</dbReference>
<reference evidence="6" key="1">
    <citation type="submission" date="2021-02" db="EMBL/GenBank/DDBJ databases">
        <authorList>
            <person name="Nowell W R."/>
        </authorList>
    </citation>
    <scope>NUCLEOTIDE SEQUENCE</scope>
</reference>
<dbReference type="PRINTS" id="PR00069">
    <property type="entry name" value="ALDKETRDTASE"/>
</dbReference>
<dbReference type="GO" id="GO:0016652">
    <property type="term" value="F:oxidoreductase activity, acting on NAD(P)H as acceptor"/>
    <property type="evidence" value="ECO:0007669"/>
    <property type="project" value="InterPro"/>
</dbReference>
<dbReference type="PROSITE" id="PS00062">
    <property type="entry name" value="ALDOKETO_REDUCTASE_2"/>
    <property type="match status" value="1"/>
</dbReference>
<evidence type="ECO:0000256" key="3">
    <source>
        <dbReference type="PIRSR" id="PIRSR000097-2"/>
    </source>
</evidence>
<feature type="binding site" evidence="3">
    <location>
        <position position="121"/>
    </location>
    <ligand>
        <name>substrate</name>
    </ligand>
</feature>
<evidence type="ECO:0000313" key="8">
    <source>
        <dbReference type="Proteomes" id="UP000663829"/>
    </source>
</evidence>
<dbReference type="InterPro" id="IPR023210">
    <property type="entry name" value="NADP_OxRdtase_dom"/>
</dbReference>
<feature type="site" description="Lowers pKa of active site Tyr" evidence="4">
    <location>
        <position position="91"/>
    </location>
</feature>
<dbReference type="Pfam" id="PF00248">
    <property type="entry name" value="Aldo_ket_red"/>
    <property type="match status" value="1"/>
</dbReference>
<dbReference type="SUPFAM" id="SSF51430">
    <property type="entry name" value="NAD(P)-linked oxidoreductase"/>
    <property type="match status" value="1"/>
</dbReference>
<keyword evidence="1" id="KW-0560">Oxidoreductase</keyword>
<dbReference type="GO" id="GO:0016616">
    <property type="term" value="F:oxidoreductase activity, acting on the CH-OH group of donors, NAD or NADP as acceptor"/>
    <property type="evidence" value="ECO:0007669"/>
    <property type="project" value="UniProtKB-ARBA"/>
</dbReference>
<dbReference type="PIRSF" id="PIRSF000097">
    <property type="entry name" value="AKR"/>
    <property type="match status" value="1"/>
</dbReference>
<dbReference type="FunFam" id="3.20.20.100:FF:000002">
    <property type="entry name" value="2,5-diketo-D-gluconic acid reductase A"/>
    <property type="match status" value="1"/>
</dbReference>
<evidence type="ECO:0000256" key="1">
    <source>
        <dbReference type="ARBA" id="ARBA00023002"/>
    </source>
</evidence>
<accession>A0A815T1H9</accession>
<dbReference type="Proteomes" id="UP000681722">
    <property type="component" value="Unassembled WGS sequence"/>
</dbReference>
<dbReference type="InterPro" id="IPR020471">
    <property type="entry name" value="AKR"/>
</dbReference>
<gene>
    <name evidence="6" type="ORF">GPM918_LOCUS36437</name>
    <name evidence="7" type="ORF">SRO942_LOCUS37173</name>
</gene>
<name>A0A815T1H9_9BILA</name>
<dbReference type="EMBL" id="CAJNOQ010022027">
    <property type="protein sequence ID" value="CAF1495234.1"/>
    <property type="molecule type" value="Genomic_DNA"/>
</dbReference>
<dbReference type="InterPro" id="IPR044494">
    <property type="entry name" value="AKR3C2/3"/>
</dbReference>
<protein>
    <recommendedName>
        <fullName evidence="5">NADP-dependent oxidoreductase domain-containing protein</fullName>
    </recommendedName>
</protein>
<sequence length="302" mass="34187">MASSSSFPTLSLPNGKIPQIAYGTGTAWYRGSNDTPFDQKLVDSILEAMNLGYTHLDCAEMYGTEKDVGVAIKQYLNETGKDRSSIFVTTKVYRTLNDIERALHDSLERLQLDYVDLYLIHAPFSMKNGQAGITLKEAWNKMEKFVDEKKVRNIGVSNFRVDDLKELFALTPKIKPCVNQIEYHPYVNAASKELLAYCRQNNILIESYSPLASIVHKKDGPIDAIVEALAVKYGKSHIHILLKWNMQKGHVIVTTSSKGDRLKSYLQAGDADWKLTDDEIKQIDDAGAKLHYRKFWTKEFDG</sequence>
<dbReference type="InterPro" id="IPR018170">
    <property type="entry name" value="Aldo/ket_reductase_CS"/>
</dbReference>
<evidence type="ECO:0000256" key="4">
    <source>
        <dbReference type="PIRSR" id="PIRSR000097-3"/>
    </source>
</evidence>
<proteinExistence type="predicted"/>
<dbReference type="EMBL" id="CAJOBC010087527">
    <property type="protein sequence ID" value="CAF4357730.1"/>
    <property type="molecule type" value="Genomic_DNA"/>
</dbReference>
<dbReference type="AlphaFoldDB" id="A0A815T1H9"/>
<organism evidence="6 8">
    <name type="scientific">Didymodactylos carnosus</name>
    <dbReference type="NCBI Taxonomy" id="1234261"/>
    <lineage>
        <taxon>Eukaryota</taxon>
        <taxon>Metazoa</taxon>
        <taxon>Spiralia</taxon>
        <taxon>Gnathifera</taxon>
        <taxon>Rotifera</taxon>
        <taxon>Eurotatoria</taxon>
        <taxon>Bdelloidea</taxon>
        <taxon>Philodinida</taxon>
        <taxon>Philodinidae</taxon>
        <taxon>Didymodactylos</taxon>
    </lineage>
</organism>